<dbReference type="InterPro" id="IPR000182">
    <property type="entry name" value="GNAT_dom"/>
</dbReference>
<reference evidence="3 5" key="1">
    <citation type="submission" date="2016-08" db="EMBL/GenBank/DDBJ databases">
        <title>Complete genome sequence of Streptomyces agglomeratus strain 6-3-2, a novel anti-MRSA actinomycete isolated from Wuli of Tebit, China.</title>
        <authorList>
            <person name="Chen X."/>
        </authorList>
    </citation>
    <scope>NUCLEOTIDE SEQUENCE [LARGE SCALE GENOMIC DNA]</scope>
    <source>
        <strain evidence="3 5">6-3-2</strain>
    </source>
</reference>
<dbReference type="Proteomes" id="UP000095759">
    <property type="component" value="Unassembled WGS sequence"/>
</dbReference>
<dbReference type="GO" id="GO:0016747">
    <property type="term" value="F:acyltransferase activity, transferring groups other than amino-acyl groups"/>
    <property type="evidence" value="ECO:0007669"/>
    <property type="project" value="InterPro"/>
</dbReference>
<feature type="region of interest" description="Disordered" evidence="1">
    <location>
        <begin position="101"/>
        <end position="122"/>
    </location>
</feature>
<evidence type="ECO:0000313" key="3">
    <source>
        <dbReference type="EMBL" id="OEJ20786.1"/>
    </source>
</evidence>
<evidence type="ECO:0000256" key="1">
    <source>
        <dbReference type="SAM" id="MobiDB-lite"/>
    </source>
</evidence>
<evidence type="ECO:0000313" key="5">
    <source>
        <dbReference type="Proteomes" id="UP000095759"/>
    </source>
</evidence>
<organism evidence="3 5">
    <name type="scientific">Streptomyces agglomeratus</name>
    <dbReference type="NCBI Taxonomy" id="285458"/>
    <lineage>
        <taxon>Bacteria</taxon>
        <taxon>Bacillati</taxon>
        <taxon>Actinomycetota</taxon>
        <taxon>Actinomycetes</taxon>
        <taxon>Kitasatosporales</taxon>
        <taxon>Streptomycetaceae</taxon>
        <taxon>Streptomyces</taxon>
    </lineage>
</organism>
<dbReference type="EMBL" id="MEHJ01000005">
    <property type="protein sequence ID" value="OEJ20786.1"/>
    <property type="molecule type" value="Genomic_DNA"/>
</dbReference>
<accession>A0A1E5NXD5</accession>
<gene>
    <name evidence="4" type="ORF">AS594_35500</name>
    <name evidence="3" type="ORF">AS594_40295</name>
</gene>
<dbReference type="SUPFAM" id="SSF55729">
    <property type="entry name" value="Acyl-CoA N-acyltransferases (Nat)"/>
    <property type="match status" value="1"/>
</dbReference>
<protein>
    <recommendedName>
        <fullName evidence="2">N-acetyltransferase domain-containing protein</fullName>
    </recommendedName>
</protein>
<dbReference type="PROSITE" id="PS51186">
    <property type="entry name" value="GNAT"/>
    <property type="match status" value="1"/>
</dbReference>
<evidence type="ECO:0000259" key="2">
    <source>
        <dbReference type="PROSITE" id="PS51186"/>
    </source>
</evidence>
<dbReference type="AlphaFoldDB" id="A0A1E5NXD5"/>
<dbReference type="RefSeq" id="WP_069931506.1">
    <property type="nucleotide sequence ID" value="NZ_MEHI01000006.1"/>
</dbReference>
<name>A0A1E5NXD5_9ACTN</name>
<dbReference type="Gene3D" id="3.40.630.30">
    <property type="match status" value="1"/>
</dbReference>
<dbReference type="InterPro" id="IPR016181">
    <property type="entry name" value="Acyl_CoA_acyltransferase"/>
</dbReference>
<dbReference type="Pfam" id="PF13508">
    <property type="entry name" value="Acetyltransf_7"/>
    <property type="match status" value="1"/>
</dbReference>
<feature type="domain" description="N-acetyltransferase" evidence="2">
    <location>
        <begin position="1"/>
        <end position="116"/>
    </location>
</feature>
<keyword evidence="5" id="KW-1185">Reference proteome</keyword>
<dbReference type="EMBL" id="MEHJ01000001">
    <property type="protein sequence ID" value="OEJ28943.1"/>
    <property type="molecule type" value="Genomic_DNA"/>
</dbReference>
<proteinExistence type="predicted"/>
<comment type="caution">
    <text evidence="3">The sequence shown here is derived from an EMBL/GenBank/DDBJ whole genome shotgun (WGS) entry which is preliminary data.</text>
</comment>
<sequence>MTDQAQEAWADALAEEIQTRYPGVRLQLGIDRGPYLVLFWIFLPESERGKGLGTRVMKHITAAADVRGVPITLSPSDTFGGDLHRLHAFYRRLGFVPNTRRGEIGSPRESMVRTPHSSASVG</sequence>
<evidence type="ECO:0000313" key="4">
    <source>
        <dbReference type="EMBL" id="OEJ28943.1"/>
    </source>
</evidence>